<evidence type="ECO:0000259" key="6">
    <source>
        <dbReference type="Pfam" id="PF06813"/>
    </source>
</evidence>
<organism evidence="7 8">
    <name type="scientific">Haematococcus lacustris</name>
    <name type="common">Green alga</name>
    <name type="synonym">Haematococcus pluvialis</name>
    <dbReference type="NCBI Taxonomy" id="44745"/>
    <lineage>
        <taxon>Eukaryota</taxon>
        <taxon>Viridiplantae</taxon>
        <taxon>Chlorophyta</taxon>
        <taxon>core chlorophytes</taxon>
        <taxon>Chlorophyceae</taxon>
        <taxon>CS clade</taxon>
        <taxon>Chlamydomonadales</taxon>
        <taxon>Haematococcaceae</taxon>
        <taxon>Haematococcus</taxon>
    </lineage>
</organism>
<dbReference type="Pfam" id="PF06813">
    <property type="entry name" value="Nodulin-like"/>
    <property type="match status" value="1"/>
</dbReference>
<evidence type="ECO:0000256" key="1">
    <source>
        <dbReference type="ARBA" id="ARBA00004141"/>
    </source>
</evidence>
<feature type="domain" description="Nodulin-like" evidence="6">
    <location>
        <begin position="2"/>
        <end position="149"/>
    </location>
</feature>
<reference evidence="7 8" key="1">
    <citation type="submission" date="2020-02" db="EMBL/GenBank/DDBJ databases">
        <title>Draft genome sequence of Haematococcus lacustris strain NIES-144.</title>
        <authorList>
            <person name="Morimoto D."/>
            <person name="Nakagawa S."/>
            <person name="Yoshida T."/>
            <person name="Sawayama S."/>
        </authorList>
    </citation>
    <scope>NUCLEOTIDE SEQUENCE [LARGE SCALE GENOMIC DNA]</scope>
    <source>
        <strain evidence="7 8">NIES-144</strain>
    </source>
</reference>
<dbReference type="InterPro" id="IPR036259">
    <property type="entry name" value="MFS_trans_sf"/>
</dbReference>
<evidence type="ECO:0000313" key="7">
    <source>
        <dbReference type="EMBL" id="GFH08288.1"/>
    </source>
</evidence>
<protein>
    <submittedName>
        <fullName evidence="7">Nodulin-like domain-containing protein</fullName>
    </submittedName>
</protein>
<dbReference type="EMBL" id="BLLF01000151">
    <property type="protein sequence ID" value="GFH08288.1"/>
    <property type="molecule type" value="Genomic_DNA"/>
</dbReference>
<dbReference type="AlphaFoldDB" id="A0A699YK21"/>
<feature type="transmembrane region" description="Helical" evidence="5">
    <location>
        <begin position="29"/>
        <end position="51"/>
    </location>
</feature>
<gene>
    <name evidence="7" type="ORF">HaLaN_03224</name>
</gene>
<feature type="transmembrane region" description="Helical" evidence="5">
    <location>
        <begin position="63"/>
        <end position="83"/>
    </location>
</feature>
<evidence type="ECO:0000256" key="2">
    <source>
        <dbReference type="ARBA" id="ARBA00022692"/>
    </source>
</evidence>
<dbReference type="SUPFAM" id="SSF103473">
    <property type="entry name" value="MFS general substrate transporter"/>
    <property type="match status" value="1"/>
</dbReference>
<dbReference type="GO" id="GO:0016020">
    <property type="term" value="C:membrane"/>
    <property type="evidence" value="ECO:0007669"/>
    <property type="project" value="UniProtKB-SubCell"/>
</dbReference>
<dbReference type="PANTHER" id="PTHR21576:SF158">
    <property type="entry name" value="RIBOSOMAL RNA-PROCESSING PROTEIN 12-LIKE CONSERVED DOMAIN-CONTAINING PROTEIN"/>
    <property type="match status" value="1"/>
</dbReference>
<accession>A0A699YK21</accession>
<name>A0A699YK21_HAELA</name>
<keyword evidence="8" id="KW-1185">Reference proteome</keyword>
<evidence type="ECO:0000256" key="3">
    <source>
        <dbReference type="ARBA" id="ARBA00022989"/>
    </source>
</evidence>
<evidence type="ECO:0000256" key="4">
    <source>
        <dbReference type="ARBA" id="ARBA00023136"/>
    </source>
</evidence>
<dbReference type="Proteomes" id="UP000485058">
    <property type="component" value="Unassembled WGS sequence"/>
</dbReference>
<dbReference type="InterPro" id="IPR010658">
    <property type="entry name" value="Nodulin-like"/>
</dbReference>
<proteinExistence type="predicted"/>
<keyword evidence="4 5" id="KW-0472">Membrane</keyword>
<comment type="caution">
    <text evidence="7">The sequence shown here is derived from an EMBL/GenBank/DDBJ whole genome shotgun (WGS) entry which is preliminary data.</text>
</comment>
<comment type="subcellular location">
    <subcellularLocation>
        <location evidence="1">Membrane</location>
        <topology evidence="1">Multi-pass membrane protein</topology>
    </subcellularLocation>
</comment>
<dbReference type="PANTHER" id="PTHR21576">
    <property type="entry name" value="UNCHARACTERIZED NODULIN-LIKE PROTEIN"/>
    <property type="match status" value="1"/>
</dbReference>
<evidence type="ECO:0000313" key="8">
    <source>
        <dbReference type="Proteomes" id="UP000485058"/>
    </source>
</evidence>
<keyword evidence="2 5" id="KW-0812">Transmembrane</keyword>
<feature type="non-terminal residue" evidence="7">
    <location>
        <position position="175"/>
    </location>
</feature>
<keyword evidence="3 5" id="KW-1133">Transmembrane helix</keyword>
<evidence type="ECO:0000256" key="5">
    <source>
        <dbReference type="SAM" id="Phobius"/>
    </source>
</evidence>
<sequence length="175" mass="18727">MQASTGLNYAFSILSPSIKSYFGLTDFELSSLAATINLGGYLALVAGRVYDRLQHRHNFGPRVVLWVGCVLGLLGYGGMYAQACGWLTATYPRLLLCTLLAGNATTWWDTGALVTNVRNFPDDRGSVLGILKAFLGLSSSIYASIYTTAFAGRVALNATPSPPRLSPSPVSQELV</sequence>